<dbReference type="SUPFAM" id="SSF82708">
    <property type="entry name" value="R3H domain"/>
    <property type="match status" value="1"/>
</dbReference>
<dbReference type="AlphaFoldDB" id="A0A1Y1IC32"/>
<dbReference type="Pfam" id="PF13902">
    <property type="entry name" value="R3H-assoc"/>
    <property type="match status" value="1"/>
</dbReference>
<dbReference type="PANTHER" id="PTHR32019">
    <property type="entry name" value="R3H DOMAIN-CONTAINING PROTEIN 4"/>
    <property type="match status" value="1"/>
</dbReference>
<dbReference type="PANTHER" id="PTHR32019:SF2">
    <property type="entry name" value="R3H DOMAIN-CONTAINING PROTEIN 4"/>
    <property type="match status" value="1"/>
</dbReference>
<reference evidence="3 4" key="1">
    <citation type="journal article" date="2014" name="Nat. Commun.">
        <title>Klebsormidium flaccidum genome reveals primary factors for plant terrestrial adaptation.</title>
        <authorList>
            <person name="Hori K."/>
            <person name="Maruyama F."/>
            <person name="Fujisawa T."/>
            <person name="Togashi T."/>
            <person name="Yamamoto N."/>
            <person name="Seo M."/>
            <person name="Sato S."/>
            <person name="Yamada T."/>
            <person name="Mori H."/>
            <person name="Tajima N."/>
            <person name="Moriyama T."/>
            <person name="Ikeuchi M."/>
            <person name="Watanabe M."/>
            <person name="Wada H."/>
            <person name="Kobayashi K."/>
            <person name="Saito M."/>
            <person name="Masuda T."/>
            <person name="Sasaki-Sekimoto Y."/>
            <person name="Mashiguchi K."/>
            <person name="Awai K."/>
            <person name="Shimojima M."/>
            <person name="Masuda S."/>
            <person name="Iwai M."/>
            <person name="Nobusawa T."/>
            <person name="Narise T."/>
            <person name="Kondo S."/>
            <person name="Saito H."/>
            <person name="Sato R."/>
            <person name="Murakawa M."/>
            <person name="Ihara Y."/>
            <person name="Oshima-Yamada Y."/>
            <person name="Ohtaka K."/>
            <person name="Satoh M."/>
            <person name="Sonobe K."/>
            <person name="Ishii M."/>
            <person name="Ohtani R."/>
            <person name="Kanamori-Sato M."/>
            <person name="Honoki R."/>
            <person name="Miyazaki D."/>
            <person name="Mochizuki H."/>
            <person name="Umetsu J."/>
            <person name="Higashi K."/>
            <person name="Shibata D."/>
            <person name="Kamiya Y."/>
            <person name="Sato N."/>
            <person name="Nakamura Y."/>
            <person name="Tabata S."/>
            <person name="Ida S."/>
            <person name="Kurokawa K."/>
            <person name="Ohta H."/>
        </authorList>
    </citation>
    <scope>NUCLEOTIDE SEQUENCE [LARGE SCALE GENOMIC DNA]</scope>
    <source>
        <strain evidence="3 4">NIES-2285</strain>
    </source>
</reference>
<evidence type="ECO:0000313" key="4">
    <source>
        <dbReference type="Proteomes" id="UP000054558"/>
    </source>
</evidence>
<evidence type="ECO:0000259" key="2">
    <source>
        <dbReference type="Pfam" id="PF13902"/>
    </source>
</evidence>
<proteinExistence type="predicted"/>
<feature type="domain" description="R3H-associated N-terminal" evidence="2">
    <location>
        <begin position="56"/>
        <end position="169"/>
    </location>
</feature>
<dbReference type="Proteomes" id="UP000054558">
    <property type="component" value="Unassembled WGS sequence"/>
</dbReference>
<dbReference type="InterPro" id="IPR036867">
    <property type="entry name" value="R3H_dom_sf"/>
</dbReference>
<dbReference type="EMBL" id="DF237228">
    <property type="protein sequence ID" value="GAQ86266.1"/>
    <property type="molecule type" value="Genomic_DNA"/>
</dbReference>
<evidence type="ECO:0000313" key="3">
    <source>
        <dbReference type="EMBL" id="GAQ86266.1"/>
    </source>
</evidence>
<dbReference type="OrthoDB" id="75169at2759"/>
<protein>
    <recommendedName>
        <fullName evidence="2">R3H-associated N-terminal domain-containing protein</fullName>
    </recommendedName>
</protein>
<evidence type="ECO:0000256" key="1">
    <source>
        <dbReference type="SAM" id="MobiDB-lite"/>
    </source>
</evidence>
<dbReference type="InterPro" id="IPR025952">
    <property type="entry name" value="R3H-assoc_dom"/>
</dbReference>
<feature type="region of interest" description="Disordered" evidence="1">
    <location>
        <begin position="20"/>
        <end position="48"/>
    </location>
</feature>
<name>A0A1Y1IC32_KLENI</name>
<dbReference type="GO" id="GO:0003676">
    <property type="term" value="F:nucleic acid binding"/>
    <property type="evidence" value="ECO:0007669"/>
    <property type="project" value="InterPro"/>
</dbReference>
<keyword evidence="4" id="KW-1185">Reference proteome</keyword>
<dbReference type="OMA" id="GHANAFH"/>
<sequence>MEEMRGPFLMTSSLAQLWAADVDPQEGRRRKGHKRKGASGSTSMAARAEAEEERRLDFLLGKRAFRRYANEKLLQDLAGPLDADQMAMLYAPPPFGEVQATVLARITEATADNEAARAWEPFRQVDMDMQDSFLRGAAPPSAAKLVTSLAVAQRRWKAVERRLREALRRGADWPLLHEMDAAVGAYADAGLEEGAGACDDLEMQLDDAFHRLMLHGVCQYYELVATTSVCGGEHVTRVRYRRPGRRSDEPCHMRLTELLGQMHANMPAPIS</sequence>
<organism evidence="3 4">
    <name type="scientific">Klebsormidium nitens</name>
    <name type="common">Green alga</name>
    <name type="synonym">Ulothrix nitens</name>
    <dbReference type="NCBI Taxonomy" id="105231"/>
    <lineage>
        <taxon>Eukaryota</taxon>
        <taxon>Viridiplantae</taxon>
        <taxon>Streptophyta</taxon>
        <taxon>Klebsormidiophyceae</taxon>
        <taxon>Klebsormidiales</taxon>
        <taxon>Klebsormidiaceae</taxon>
        <taxon>Klebsormidium</taxon>
    </lineage>
</organism>
<gene>
    <name evidence="3" type="ORF">KFL_002790140</name>
</gene>
<accession>A0A1Y1IC32</accession>
<dbReference type="InterPro" id="IPR039629">
    <property type="entry name" value="R3HDM4"/>
</dbReference>
<feature type="compositionally biased region" description="Basic residues" evidence="1">
    <location>
        <begin position="28"/>
        <end position="37"/>
    </location>
</feature>